<keyword evidence="1" id="KW-1133">Transmembrane helix</keyword>
<comment type="caution">
    <text evidence="2">The sequence shown here is derived from an EMBL/GenBank/DDBJ whole genome shotgun (WGS) entry which is preliminary data.</text>
</comment>
<name>A0A178CJC7_9EURO</name>
<dbReference type="RefSeq" id="XP_022496814.1">
    <property type="nucleotide sequence ID" value="XM_022647257.1"/>
</dbReference>
<keyword evidence="1" id="KW-0812">Transmembrane</keyword>
<dbReference type="Proteomes" id="UP000185904">
    <property type="component" value="Unassembled WGS sequence"/>
</dbReference>
<keyword evidence="1" id="KW-0472">Membrane</keyword>
<evidence type="ECO:0000256" key="1">
    <source>
        <dbReference type="SAM" id="Phobius"/>
    </source>
</evidence>
<sequence>MYDFYYTKLLNDPSKFEPRAGNRWVEVWEPDDGGGLVLLDREIAESEITTKIAAHASLQSDKAVDNDLSNRRLRLQLLIGSPEQHKSDAQILPLPISQNTFEAVRTTWNMPTELLRMMLSTLPIATEFQTQTLTGELITGLMARSARSRDWNFCLGLVYNEDTKVISGIVNGMQADETTLMLKCIQESTDYLQDPMLLPVFLLELKVHYFAVLLESRAQGIEELEYRTGMRHGFSTNPSRNAARDRARERLLKELNFDEITQKLTGVTGTLSFCDMTFASSLRALEMICTVRNRLNHKRLDGIGSNVQNGVDTRISYLRELIVGAQLHGQVLSARTRAQVQTVYSMIGQKDNKLNIETAATSQTIARTGLDHSNAMRDMAEDSRNVAILTRKDSTDMRIIAVVTLLFLPGTFVGPFSHQLLVARSNLFDSEALNQSQPRNVRRPYINSGFFMFLPRDSDQVVSEWIWLYFALTGACTFVVFLAWYLSSKRQNKEMLTVMNGDKRPSVPANVLLEPEHGVAMMITTPPAPSPLWMERSRSTGDIDPFVSLGSTSDPLK</sequence>
<dbReference type="OrthoDB" id="1046782at2759"/>
<accession>A0A178CJC7</accession>
<organism evidence="2 3">
    <name type="scientific">Fonsecaea nubica</name>
    <dbReference type="NCBI Taxonomy" id="856822"/>
    <lineage>
        <taxon>Eukaryota</taxon>
        <taxon>Fungi</taxon>
        <taxon>Dikarya</taxon>
        <taxon>Ascomycota</taxon>
        <taxon>Pezizomycotina</taxon>
        <taxon>Eurotiomycetes</taxon>
        <taxon>Chaetothyriomycetidae</taxon>
        <taxon>Chaetothyriales</taxon>
        <taxon>Herpotrichiellaceae</taxon>
        <taxon>Fonsecaea</taxon>
    </lineage>
</organism>
<gene>
    <name evidence="2" type="ORF">AYO20_08984</name>
</gene>
<evidence type="ECO:0000313" key="2">
    <source>
        <dbReference type="EMBL" id="OAL30080.1"/>
    </source>
</evidence>
<feature type="transmembrane region" description="Helical" evidence="1">
    <location>
        <begin position="466"/>
        <end position="486"/>
    </location>
</feature>
<reference evidence="2 3" key="1">
    <citation type="submission" date="2016-03" db="EMBL/GenBank/DDBJ databases">
        <title>The draft genome sequence of Fonsecaea nubica causative agent of cutaneous subcutaneous infection in human host.</title>
        <authorList>
            <person name="Costa F."/>
            <person name="Sybren D.H."/>
            <person name="Raittz R.T."/>
            <person name="Weiss V.A."/>
            <person name="Leao A.C."/>
            <person name="Gomes R."/>
            <person name="De Souza E.M."/>
            <person name="Pedrosa F.O."/>
            <person name="Steffens M.B."/>
            <person name="Bombassaro A."/>
            <person name="Tadra-Sfeir M.Z."/>
            <person name="Moreno L.F."/>
            <person name="Najafzadeh M.J."/>
            <person name="Felipe M.S."/>
            <person name="Teixeira M."/>
            <person name="Sun J."/>
            <person name="Xi L."/>
            <person name="Castro M.A."/>
            <person name="Vicente V.A."/>
        </authorList>
    </citation>
    <scope>NUCLEOTIDE SEQUENCE [LARGE SCALE GENOMIC DNA]</scope>
    <source>
        <strain evidence="2 3">CBS 269.64</strain>
    </source>
</reference>
<protein>
    <submittedName>
        <fullName evidence="2">Uncharacterized protein</fullName>
    </submittedName>
</protein>
<dbReference type="GeneID" id="34592385"/>
<feature type="transmembrane region" description="Helical" evidence="1">
    <location>
        <begin position="399"/>
        <end position="417"/>
    </location>
</feature>
<proteinExistence type="predicted"/>
<keyword evidence="3" id="KW-1185">Reference proteome</keyword>
<dbReference type="AlphaFoldDB" id="A0A178CJC7"/>
<evidence type="ECO:0000313" key="3">
    <source>
        <dbReference type="Proteomes" id="UP000185904"/>
    </source>
</evidence>
<dbReference type="EMBL" id="LVCJ01000077">
    <property type="protein sequence ID" value="OAL30080.1"/>
    <property type="molecule type" value="Genomic_DNA"/>
</dbReference>